<dbReference type="GO" id="GO:0004020">
    <property type="term" value="F:adenylylsulfate kinase activity"/>
    <property type="evidence" value="ECO:0007669"/>
    <property type="project" value="UniProtKB-EC"/>
</dbReference>
<keyword evidence="4" id="KW-1185">Reference proteome</keyword>
<sequence length="177" mass="20186">MQNGAVIWFTGLPNSGKSTISRMVAGRLEAGGARIERLDSDEVPPSLTKELSPDWTTRQKQKCINLLYIAQLLARHHVNVLIASVGRLEEMRTLAHKTIDNFVEVHLDCPLEVRLARDEKAKYLRHSHTIHYYERSNEADLLLSTNILTPDQCTEQIIHYLIDRKMIAFDKNSGDHS</sequence>
<evidence type="ECO:0000313" key="4">
    <source>
        <dbReference type="Proteomes" id="UP001519273"/>
    </source>
</evidence>
<proteinExistence type="predicted"/>
<evidence type="ECO:0000259" key="2">
    <source>
        <dbReference type="Pfam" id="PF01583"/>
    </source>
</evidence>
<evidence type="ECO:0000256" key="1">
    <source>
        <dbReference type="ARBA" id="ARBA00022679"/>
    </source>
</evidence>
<evidence type="ECO:0000313" key="3">
    <source>
        <dbReference type="EMBL" id="MBP1935172.1"/>
    </source>
</evidence>
<keyword evidence="3" id="KW-0418">Kinase</keyword>
<dbReference type="Pfam" id="PF01583">
    <property type="entry name" value="APS_kinase"/>
    <property type="match status" value="1"/>
</dbReference>
<accession>A0ABS4GYI7</accession>
<organism evidence="3 4">
    <name type="scientific">Paenibacillus sediminis</name>
    <dbReference type="NCBI Taxonomy" id="664909"/>
    <lineage>
        <taxon>Bacteria</taxon>
        <taxon>Bacillati</taxon>
        <taxon>Bacillota</taxon>
        <taxon>Bacilli</taxon>
        <taxon>Bacillales</taxon>
        <taxon>Paenibacillaceae</taxon>
        <taxon>Paenibacillus</taxon>
    </lineage>
</organism>
<gene>
    <name evidence="3" type="ORF">J2Z20_000033</name>
</gene>
<comment type="caution">
    <text evidence="3">The sequence shown here is derived from an EMBL/GenBank/DDBJ whole genome shotgun (WGS) entry which is preliminary data.</text>
</comment>
<protein>
    <submittedName>
        <fullName evidence="3">Adenylylsulfate kinase</fullName>
        <ecNumber evidence="3">2.7.1.25</ecNumber>
    </submittedName>
</protein>
<dbReference type="InterPro" id="IPR027417">
    <property type="entry name" value="P-loop_NTPase"/>
</dbReference>
<dbReference type="SUPFAM" id="SSF52540">
    <property type="entry name" value="P-loop containing nucleoside triphosphate hydrolases"/>
    <property type="match status" value="1"/>
</dbReference>
<dbReference type="PANTHER" id="PTHR42700">
    <property type="entry name" value="SULFATE ADENYLYLTRANSFERASE"/>
    <property type="match status" value="1"/>
</dbReference>
<dbReference type="InterPro" id="IPR059117">
    <property type="entry name" value="APS_kinase_dom"/>
</dbReference>
<dbReference type="PANTHER" id="PTHR42700:SF1">
    <property type="entry name" value="SULFATE ADENYLYLTRANSFERASE"/>
    <property type="match status" value="1"/>
</dbReference>
<dbReference type="EMBL" id="JAGGKP010000001">
    <property type="protein sequence ID" value="MBP1935172.1"/>
    <property type="molecule type" value="Genomic_DNA"/>
</dbReference>
<dbReference type="RefSeq" id="WP_209844217.1">
    <property type="nucleotide sequence ID" value="NZ_CBCRVE010000001.1"/>
</dbReference>
<dbReference type="Proteomes" id="UP001519273">
    <property type="component" value="Unassembled WGS sequence"/>
</dbReference>
<dbReference type="InterPro" id="IPR050512">
    <property type="entry name" value="Sulf_AdTrans/APS_kinase"/>
</dbReference>
<keyword evidence="1 3" id="KW-0808">Transferase</keyword>
<reference evidence="3 4" key="1">
    <citation type="submission" date="2021-03" db="EMBL/GenBank/DDBJ databases">
        <title>Genomic Encyclopedia of Type Strains, Phase IV (KMG-IV): sequencing the most valuable type-strain genomes for metagenomic binning, comparative biology and taxonomic classification.</title>
        <authorList>
            <person name="Goeker M."/>
        </authorList>
    </citation>
    <scope>NUCLEOTIDE SEQUENCE [LARGE SCALE GENOMIC DNA]</scope>
    <source>
        <strain evidence="3 4">DSM 23491</strain>
    </source>
</reference>
<dbReference type="EC" id="2.7.1.25" evidence="3"/>
<dbReference type="Gene3D" id="3.40.50.300">
    <property type="entry name" value="P-loop containing nucleotide triphosphate hydrolases"/>
    <property type="match status" value="1"/>
</dbReference>
<feature type="domain" description="APS kinase" evidence="2">
    <location>
        <begin position="4"/>
        <end position="124"/>
    </location>
</feature>
<name>A0ABS4GYI7_9BACL</name>